<dbReference type="EMBL" id="CH476619">
    <property type="protein sequence ID" value="EEP82435.1"/>
    <property type="molecule type" value="Genomic_DNA"/>
</dbReference>
<dbReference type="STRING" id="336963.C4JYP9"/>
<keyword evidence="2" id="KW-1185">Reference proteome</keyword>
<sequence>MISEPELVDGTGVLSFSIKTEFIVKVNVVAAFGQRAPNLSYLQKMRAVHEEITEYLRRFGVKMNEYRAYEGDLRSWVVERGSAVNINDVDDVDNGSEEWGFFEVRLGTPVFPYYRASFFDIDRVLTLIKDEYTTTINKSCAMTVYVGHIAEEPYSQSYQSCGFSLPAVQTLLQFAWKYEAQINAMHPEHRIWGNPRCLPPSKMLEYMRSRTIMDSIWACNDVNSLHRLWEGGLSAEQIRNEVAAYSIRGLTRTASPNIHNGTIRFGQHQASLEYDVVKNWVWFIGSLVQVSVERGPCGIPLTLMGLGGYASQVTLDEVSPLQFIQEIAMKDQYWYYKENLADDYGDVF</sequence>
<evidence type="ECO:0000313" key="1">
    <source>
        <dbReference type="EMBL" id="EEP82435.1"/>
    </source>
</evidence>
<dbReference type="AlphaFoldDB" id="C4JYP9"/>
<reference evidence="2" key="1">
    <citation type="journal article" date="2009" name="Genome Res.">
        <title>Comparative genomic analyses of the human fungal pathogens Coccidioides and their relatives.</title>
        <authorList>
            <person name="Sharpton T.J."/>
            <person name="Stajich J.E."/>
            <person name="Rounsley S.D."/>
            <person name="Gardner M.J."/>
            <person name="Wortman J.R."/>
            <person name="Jordar V.S."/>
            <person name="Maiti R."/>
            <person name="Kodira C.D."/>
            <person name="Neafsey D.E."/>
            <person name="Zeng Q."/>
            <person name="Hung C.-Y."/>
            <person name="McMahan C."/>
            <person name="Muszewska A."/>
            <person name="Grynberg M."/>
            <person name="Mandel M.A."/>
            <person name="Kellner E.M."/>
            <person name="Barker B.M."/>
            <person name="Galgiani J.N."/>
            <person name="Orbach M.J."/>
            <person name="Kirkland T.N."/>
            <person name="Cole G.T."/>
            <person name="Henn M.R."/>
            <person name="Birren B.W."/>
            <person name="Taylor J.W."/>
        </authorList>
    </citation>
    <scope>NUCLEOTIDE SEQUENCE [LARGE SCALE GENOMIC DNA]</scope>
    <source>
        <strain evidence="2">UAMH 1704</strain>
    </source>
</reference>
<dbReference type="RefSeq" id="XP_002582527.1">
    <property type="nucleotide sequence ID" value="XM_002582481.1"/>
</dbReference>
<dbReference type="HOGENOM" id="CLU_794478_0_0_1"/>
<protein>
    <submittedName>
        <fullName evidence="1">Uncharacterized protein</fullName>
    </submittedName>
</protein>
<organism evidence="1 2">
    <name type="scientific">Uncinocarpus reesii (strain UAMH 1704)</name>
    <dbReference type="NCBI Taxonomy" id="336963"/>
    <lineage>
        <taxon>Eukaryota</taxon>
        <taxon>Fungi</taxon>
        <taxon>Dikarya</taxon>
        <taxon>Ascomycota</taxon>
        <taxon>Pezizomycotina</taxon>
        <taxon>Eurotiomycetes</taxon>
        <taxon>Eurotiomycetidae</taxon>
        <taxon>Onygenales</taxon>
        <taxon>Onygenaceae</taxon>
        <taxon>Uncinocarpus</taxon>
    </lineage>
</organism>
<dbReference type="PANTHER" id="PTHR36847">
    <property type="entry name" value="AMIDOLIGASE ENZYME"/>
    <property type="match status" value="1"/>
</dbReference>
<dbReference type="PANTHER" id="PTHR36847:SF1">
    <property type="entry name" value="AMIDOLIGASE ENZYME"/>
    <property type="match status" value="1"/>
</dbReference>
<dbReference type="InParanoid" id="C4JYP9"/>
<dbReference type="Proteomes" id="UP000002058">
    <property type="component" value="Unassembled WGS sequence"/>
</dbReference>
<accession>C4JYP9</accession>
<evidence type="ECO:0000313" key="2">
    <source>
        <dbReference type="Proteomes" id="UP000002058"/>
    </source>
</evidence>
<dbReference type="OMA" id="EIYHWVM"/>
<dbReference type="OrthoDB" id="412402at2759"/>
<dbReference type="VEuPathDB" id="FungiDB:UREG_07300"/>
<dbReference type="KEGG" id="ure:UREG_07300"/>
<proteinExistence type="predicted"/>
<dbReference type="GeneID" id="8438845"/>
<gene>
    <name evidence="1" type="ORF">UREG_07300</name>
</gene>
<dbReference type="eggNOG" id="ENOG502SUNA">
    <property type="taxonomic scope" value="Eukaryota"/>
</dbReference>
<name>C4JYP9_UNCRE</name>